<protein>
    <recommendedName>
        <fullName evidence="2">Spatacsin C-terminal domain-containing protein</fullName>
    </recommendedName>
</protein>
<feature type="domain" description="Spatacsin C-terminal" evidence="2">
    <location>
        <begin position="1530"/>
        <end position="1907"/>
    </location>
</feature>
<sequence>MSTVKSLTEEETLKYVLDSLHRNSIDGTYPQLKSNFPDYEPEILFRSLVFQQCWVDICSNKFSNAIAHVQELGESPGQIFYQMWRQTTRNKARQILYEYLHKQSLLSQTDEDNYFILLKLINSKKPETAETNKPKSFFSFIQKSKSESQPKSDEISQSQLDIMKAFTETLKKLTEDDTTHEFEANSPLNDSYDETKSMIFPDLFKKLLPKENLSNSFIGNIILIESQPPKILKYLKTNEGSTVERLWLLHCEQKITEMQQLFKDDITKFKTENFESKPKKLLQFQHQHQSNQPTKKQKKLKCLKFCNLYYKQMNEYEKESLFDILAVNGYFVDSEINDAEKLLYRICKNKLLFDSNWWNKTTTLNFELFFKNFSKFCSVNNLYLPFEIFVINNPKTKDIDISNDPSLEEHPLIRFIWDLWVKRETFSASISNFQFLSNLNKNEKNYEELWKDVPEDSLAPLSLFVWNKDPRKFLPNSPESLLLADKLKKKFPLLSALVKGETPHPQCDVKYEVSPDDKKWRFSIYTSKCDLELHNIIESHFEQYDFSKIFTNYYGEMNFNGQPPYPHFDHPELISKPSDPPYIYYVKSMLPISAFQTAVSDNVSEEQFKELCLNCMRESLMNKSIRLAALTFIELTDFKFKTDFAIDFKLCIAIFDLLTKVNDSNNSNGFHLSSLFSAESVEHISLTGSSISTLIGNEANNSSAFIELIQSELSKVFESKSEESAKFLQHKLHPTDSEVLLLSLLLGIRCHLPPDYEVIDLLATKMHPAELILFLDRAEEIGCKYDMNEVANVVREKMPENSLKETILFILTQQLPSIYENKQSNEEEEIDMEMEPALVVFNCLNRKSDTPYISLLEEALIRRDSFYSIIANMVEDSDPSLCALVTLVTMTDAFSFDVCHPPDKQQRSRLFLEVICQLLFDGKSDDVLKSIELFSKKSIILPIVSFYDSVFIFAFKKAQLSIIRFYELIKKCQENVVNDDLLGEINVDDIMNSLFPLQEELAKHCASKSQVHLFRYLQLLKETDNFESDNLISPFLRQRVKLAGIIQKYDDFRLSLTKCNLIGDKDKIVSDLLTYHSLSLGREAAECFGIQSSQVIKKWLLSQYSSATTIDDVLKAHSRVVEILKHPATLHENTNEYDTEYNEEEEEKIEVSFLDPNFFICLFAALIQYVKPSSIAHILEFAEKMYSSNNDDEIKGKNEFLKNLKSLILHLKICALHSIESPTLLATSNTIENNSIEAIIKILFPLKDGDNDYNNFVKTIPTEISLNLKSLTVIHSIDSIHNFFNTSIEKSIEICLTEKGLDEAYMLCDWQNRKPPEITVIETIKMLFTVFNSNRSKVVHIIDDDDEDQAPLQCFSSKQREMIIENGLKSANFKEKTFDSFFIVSIEAKELQVFLDSVAAKMNPIFKTISLQFKATAALLAYSDSDTEYKKKAADLIKAKLLLGEAARERNIEFLRSPLPIMVDQISLAKSLIESESFSDEQVSDMLSNNFIQTVTNLKKKENSNIGFILVDDYGDKFIDFVNLCKDPTLIGDKLLLYVTSQINTEKVLTQKRIIILSNILLHASLCTTRIEECAKLLDSMYEKVFVEKGKINQNSEIYQSLIKIITKFPEPSLLPRFITFIVTMNENNIDSIPKEEISSKLGLEILNEARQLQSFKPDNFFNITLACKLYHEHAILQVECANSLLEKIIKDRSDAEFDIESSSENLIDGLSSSENDLIPLDRREQRKLKKLEKQKQKEEKLELKKMKKDKEKKKEIENQKLNKQEILQESSRHFLLALAYSLHEKCYNLSIECLKKLSLISLQQELSNSNSNSMTNSSSNLIEKSLNMNLNVFGLNENDVLTLMMTREFPFALTIAISYDMDNEVNWSKSLFAQSIQKQGDDFLAAFMYFKPITANLWNGIVERYREYFDQKEKRDPTLDKDVKERMKTFVMKVPNLVERYRILKKLNFESLVENMQEKYPVVCEWCDKVI</sequence>
<name>A0ABR2GQJ6_9EUKA</name>
<keyword evidence="4" id="KW-1185">Reference proteome</keyword>
<dbReference type="EMBL" id="JAPFFF010000078">
    <property type="protein sequence ID" value="KAK8835652.1"/>
    <property type="molecule type" value="Genomic_DNA"/>
</dbReference>
<organism evidence="3 4">
    <name type="scientific">Tritrichomonas musculus</name>
    <dbReference type="NCBI Taxonomy" id="1915356"/>
    <lineage>
        <taxon>Eukaryota</taxon>
        <taxon>Metamonada</taxon>
        <taxon>Parabasalia</taxon>
        <taxon>Tritrichomonadida</taxon>
        <taxon>Tritrichomonadidae</taxon>
        <taxon>Tritrichomonas</taxon>
    </lineage>
</organism>
<evidence type="ECO:0000313" key="4">
    <source>
        <dbReference type="Proteomes" id="UP001470230"/>
    </source>
</evidence>
<dbReference type="InterPro" id="IPR028107">
    <property type="entry name" value="Spatacsin_C_dom"/>
</dbReference>
<evidence type="ECO:0000259" key="2">
    <source>
        <dbReference type="Pfam" id="PF14649"/>
    </source>
</evidence>
<dbReference type="Proteomes" id="UP001470230">
    <property type="component" value="Unassembled WGS sequence"/>
</dbReference>
<keyword evidence="1" id="KW-0175">Coiled coil</keyword>
<dbReference type="PANTHER" id="PTHR13650:SF0">
    <property type="entry name" value="SPATACSIN"/>
    <property type="match status" value="1"/>
</dbReference>
<evidence type="ECO:0000313" key="3">
    <source>
        <dbReference type="EMBL" id="KAK8835652.1"/>
    </source>
</evidence>
<feature type="coiled-coil region" evidence="1">
    <location>
        <begin position="1722"/>
        <end position="1770"/>
    </location>
</feature>
<dbReference type="InterPro" id="IPR028103">
    <property type="entry name" value="Spatacsin"/>
</dbReference>
<accession>A0ABR2GQJ6</accession>
<evidence type="ECO:0000256" key="1">
    <source>
        <dbReference type="SAM" id="Coils"/>
    </source>
</evidence>
<dbReference type="PANTHER" id="PTHR13650">
    <property type="entry name" value="SPATACSIN"/>
    <property type="match status" value="1"/>
</dbReference>
<dbReference type="Pfam" id="PF14649">
    <property type="entry name" value="Spatacsin_C"/>
    <property type="match status" value="1"/>
</dbReference>
<proteinExistence type="predicted"/>
<comment type="caution">
    <text evidence="3">The sequence shown here is derived from an EMBL/GenBank/DDBJ whole genome shotgun (WGS) entry which is preliminary data.</text>
</comment>
<reference evidence="3 4" key="1">
    <citation type="submission" date="2024-04" db="EMBL/GenBank/DDBJ databases">
        <title>Tritrichomonas musculus Genome.</title>
        <authorList>
            <person name="Alves-Ferreira E."/>
            <person name="Grigg M."/>
            <person name="Lorenzi H."/>
            <person name="Galac M."/>
        </authorList>
    </citation>
    <scope>NUCLEOTIDE SEQUENCE [LARGE SCALE GENOMIC DNA]</scope>
    <source>
        <strain evidence="3 4">EAF2021</strain>
    </source>
</reference>
<gene>
    <name evidence="3" type="ORF">M9Y10_042367</name>
</gene>